<dbReference type="Gene3D" id="3.20.20.80">
    <property type="entry name" value="Glycosidases"/>
    <property type="match status" value="2"/>
</dbReference>
<dbReference type="InterPro" id="IPR013780">
    <property type="entry name" value="Glyco_hydro_b"/>
</dbReference>
<dbReference type="SUPFAM" id="SSF51445">
    <property type="entry name" value="(Trans)glycosidases"/>
    <property type="match status" value="1"/>
</dbReference>
<name>A0A542ZWN6_RARFA</name>
<dbReference type="Pfam" id="PF01055">
    <property type="entry name" value="Glyco_hydro_31_2nd"/>
    <property type="match status" value="1"/>
</dbReference>
<dbReference type="InterPro" id="IPR005084">
    <property type="entry name" value="CBM6"/>
</dbReference>
<dbReference type="Gene3D" id="2.60.120.260">
    <property type="entry name" value="Galactose-binding domain-like"/>
    <property type="match status" value="2"/>
</dbReference>
<evidence type="ECO:0000313" key="3">
    <source>
        <dbReference type="EMBL" id="TQL64656.1"/>
    </source>
</evidence>
<feature type="domain" description="CBM6" evidence="2">
    <location>
        <begin position="159"/>
        <end position="291"/>
    </location>
</feature>
<dbReference type="Pfam" id="PF16640">
    <property type="entry name" value="Big_3_5"/>
    <property type="match status" value="1"/>
</dbReference>
<proteinExistence type="inferred from homology"/>
<comment type="caution">
    <text evidence="3">The sequence shown here is derived from an EMBL/GenBank/DDBJ whole genome shotgun (WGS) entry which is preliminary data.</text>
</comment>
<dbReference type="SUPFAM" id="SSF51011">
    <property type="entry name" value="Glycosyl hydrolase domain"/>
    <property type="match status" value="1"/>
</dbReference>
<feature type="domain" description="CBM6" evidence="2">
    <location>
        <begin position="309"/>
        <end position="439"/>
    </location>
</feature>
<comment type="similarity">
    <text evidence="1">Belongs to the glycosyl hydrolase 31 family.</text>
</comment>
<dbReference type="InterPro" id="IPR048395">
    <property type="entry name" value="Glyco_hydro_31_C"/>
</dbReference>
<reference evidence="3 4" key="1">
    <citation type="submission" date="2019-06" db="EMBL/GenBank/DDBJ databases">
        <title>Sequencing the genomes of 1000 actinobacteria strains.</title>
        <authorList>
            <person name="Klenk H.-P."/>
        </authorList>
    </citation>
    <scope>NUCLEOTIDE SEQUENCE [LARGE SCALE GENOMIC DNA]</scope>
    <source>
        <strain evidence="3 4">DSM 4813</strain>
    </source>
</reference>
<dbReference type="InterPro" id="IPR051816">
    <property type="entry name" value="Glycosyl_Hydrolase_31"/>
</dbReference>
<sequence>MHRPVHPVERTDLQRQRMPRIVRTLRRILSGTAIASLAIAAGLTQPSMALGADLQDRTVVSGDARFEVLSDTLFRVEYAPGGTDLTDAATFNAIGRDDFTPVSFETTTAGGWLTITTDRAELKYRVGTGKFAADNLRLTVDGTEVRPTFGRVDQCQIDRICEAEEGQLYNLGVESEHLGFTGRGFVAGWGNSTTHGAYQFVAPATGIYDLHVRYANGGAASRTLSYTFDNAPLSRVTLPALTAQAPETNNWKAWGTAVIEDVPLTVGPHNFYLVRTGSDTGSVNVDAFALTAPGAPYPAAQPASCSFGIACEAEAGTMSGAVKREYDHADYSGSGFAGGFLATGAKTSLAVTGVPAAGRYWAHVRYANGPTTLTTAVDRAVTIGGTRVVLPSTGSNDAAWGNWTDFSFELELNAGTNPLDIERTSTDDGSVNIDSIAITDSPTPPPAHVQIGGYVRSLDNVDKQTTLAPGLLYRDGWMLLDDTVTSLWDPQALSATDRNIHHADYQDGYLFSYGHDFKAALQDLRTLTGPSKLLPRWAYGVWFSEYRDFSQDDYEHNIIDKFAAENVPLDALVSDTDFKKLNKWNGWEFDEARFPDPQGFFEYSADRGIANVLNIHATIDTRDPLYEQYLDDVDAAGGNSANVKLDEPGEGCRMFGSYPASVKCATFDWSDPAQLSAYMKLHDGMDDLGADLWWLDWSTADYSSASGQGYGDDAFINEQYAGQKGYLVNVADDTPSSATARGFGFSRTYGDNLTPLQSGIWNDPSKVPVYGANGPSYGAVVGPWADKRSTAHFTGDARSTFNSLRSQISFTADESATTGMSAVSHDIGGFQQADGLFQVGDDAQRRLWDDLYIRWLQFGVFQPILRLHGDHSARMPWQYTPSSVPAASAAVEPAAKDFLRLRNRLMPYIYTAAKQAEDTGLPVVRAMYLEHPQENLAYQYSKSQYYFGDDLLVAPITGVGNPASTTVWFPAGTWTDFFTGEKFTSDGTRTETITRSFAQMPVFIRDGGIVTTRSTAVTNDHLNPLDQVTVTVGSGSSGEAEMYEDDGETANPTASARTGITYAESAAGASLDVAATQGTFSGQVANRAWTAVFTGLDEAPAAVWLDGQQADAAQWTFDAASGRLTVQAGTKSPSATTTVRYTRHDAPVATVNLTVSGGSHLVGDTVTLTASVTPNTASGEITFHDGTQIIGHSPLNAGIATLPVTLTAGSHQFRATYAGSPDVLAGSSQTVTVVAAVACLAGAAIPPCGPDGPGSETPAVSAATLSATKQTYGAKRPATITVVTTGTTGGTLRVKLGSDSLGTKPVAAIGTRKGAVFALPRTLGAGKYATLSVELVPSGKTTTVRRTFAANFTVVKARPASIKAKRLASPAKAGPRLRITVKRLTNGSLPAGRVQVLRGKKVLKSVKLPAKRKGKVTITLARKYAKVKSVKVRFMPTNKDSRNIAKVTSRKVALR</sequence>
<dbReference type="InterPro" id="IPR013783">
    <property type="entry name" value="Ig-like_fold"/>
</dbReference>
<protein>
    <submittedName>
        <fullName evidence="3">Carbohydrate binding protein with CBM6 domain</fullName>
    </submittedName>
</protein>
<dbReference type="GO" id="GO:0030246">
    <property type="term" value="F:carbohydrate binding"/>
    <property type="evidence" value="ECO:0007669"/>
    <property type="project" value="InterPro"/>
</dbReference>
<dbReference type="Pfam" id="PF21365">
    <property type="entry name" value="Glyco_hydro_31_3rd"/>
    <property type="match status" value="1"/>
</dbReference>
<dbReference type="Pfam" id="PF17137">
    <property type="entry name" value="DUF5110"/>
    <property type="match status" value="1"/>
</dbReference>
<dbReference type="InterPro" id="IPR017853">
    <property type="entry name" value="GH"/>
</dbReference>
<dbReference type="InterPro" id="IPR033403">
    <property type="entry name" value="DUF5110"/>
</dbReference>
<keyword evidence="4" id="KW-1185">Reference proteome</keyword>
<dbReference type="Gene3D" id="2.60.40.1180">
    <property type="entry name" value="Golgi alpha-mannosidase II"/>
    <property type="match status" value="2"/>
</dbReference>
<dbReference type="SUPFAM" id="SSF49785">
    <property type="entry name" value="Galactose-binding domain-like"/>
    <property type="match status" value="2"/>
</dbReference>
<evidence type="ECO:0000313" key="4">
    <source>
        <dbReference type="Proteomes" id="UP000315389"/>
    </source>
</evidence>
<dbReference type="Proteomes" id="UP000315389">
    <property type="component" value="Unassembled WGS sequence"/>
</dbReference>
<dbReference type="GO" id="GO:0004553">
    <property type="term" value="F:hydrolase activity, hydrolyzing O-glycosyl compounds"/>
    <property type="evidence" value="ECO:0007669"/>
    <property type="project" value="InterPro"/>
</dbReference>
<dbReference type="PANTHER" id="PTHR43863">
    <property type="entry name" value="HYDROLASE, PUTATIVE (AFU_ORTHOLOGUE AFUA_1G03140)-RELATED"/>
    <property type="match status" value="1"/>
</dbReference>
<dbReference type="Pfam" id="PF03422">
    <property type="entry name" value="CBM_6"/>
    <property type="match status" value="1"/>
</dbReference>
<dbReference type="PANTHER" id="PTHR43863:SF2">
    <property type="entry name" value="MALTASE-GLUCOAMYLASE"/>
    <property type="match status" value="1"/>
</dbReference>
<evidence type="ECO:0000256" key="1">
    <source>
        <dbReference type="ARBA" id="ARBA00007806"/>
    </source>
</evidence>
<evidence type="ECO:0000259" key="2">
    <source>
        <dbReference type="PROSITE" id="PS51175"/>
    </source>
</evidence>
<organism evidence="3 4">
    <name type="scientific">Rarobacter faecitabidus</name>
    <dbReference type="NCBI Taxonomy" id="13243"/>
    <lineage>
        <taxon>Bacteria</taxon>
        <taxon>Bacillati</taxon>
        <taxon>Actinomycetota</taxon>
        <taxon>Actinomycetes</taxon>
        <taxon>Micrococcales</taxon>
        <taxon>Rarobacteraceae</taxon>
        <taxon>Rarobacter</taxon>
    </lineage>
</organism>
<gene>
    <name evidence="3" type="ORF">FB461_1165</name>
</gene>
<dbReference type="GO" id="GO:0005975">
    <property type="term" value="P:carbohydrate metabolic process"/>
    <property type="evidence" value="ECO:0007669"/>
    <property type="project" value="InterPro"/>
</dbReference>
<dbReference type="EMBL" id="VFOS01000001">
    <property type="protein sequence ID" value="TQL64656.1"/>
    <property type="molecule type" value="Genomic_DNA"/>
</dbReference>
<accession>A0A542ZWN6</accession>
<dbReference type="Gene3D" id="2.60.40.10">
    <property type="entry name" value="Immunoglobulins"/>
    <property type="match status" value="1"/>
</dbReference>
<dbReference type="PROSITE" id="PS51175">
    <property type="entry name" value="CBM6"/>
    <property type="match status" value="2"/>
</dbReference>
<dbReference type="InterPro" id="IPR008979">
    <property type="entry name" value="Galactose-bd-like_sf"/>
</dbReference>
<dbReference type="InterPro" id="IPR000322">
    <property type="entry name" value="Glyco_hydro_31_TIM"/>
</dbReference>
<dbReference type="InterPro" id="IPR032109">
    <property type="entry name" value="Big_3_5"/>
</dbReference>